<protein>
    <recommendedName>
        <fullName evidence="5">Cytosol aminopeptidase domain-containing protein</fullName>
    </recommendedName>
</protein>
<dbReference type="GO" id="GO:0070006">
    <property type="term" value="F:metalloaminopeptidase activity"/>
    <property type="evidence" value="ECO:0007669"/>
    <property type="project" value="InterPro"/>
</dbReference>
<sequence>MELDYSLVPETDLTSGDYDGLVFVSHSCKEETIPDVVKNAVKVGAGLANDIHETVSVIPVNVPAGRLVYSPTGNLNTDYHDVRSYGEAAKKGITRAIKCGVKKPLLVLVTSTRFPKNKLVCLLGALEGLYVTLQFKEVCPQESPKVSSLGVWSDKPEELEKLVKTAQLLECGRVVARDIGGSDPERMCPPRVEEYVKKVFPPSSGVTVEVVSDDNKLKTNYPLFSAVNRAASVIERHRGRIIYLTYEGKNVQETLYFVGKGVTYDTGGADIKCGAWGMAGMSRDKCGAAAVAGFMKVLSYVKPPHLKVVGIMSVVRNSVGENCYVADEIIKGRSGAKVRVMNTDAEGRMIMADVLCHAKEMAVESKNPHLFSIATLTYHALNTYGKGYTVALDNGPAKKTNFAYKLQSSGDEIGDPLEVSMLRREDYNNYKADEEGVDVRQCAPKPSFSRGHQGACTFLNLASGLDKHGLDSKTPLLYTHLDMLASMGEVPEIATAAPVLALSNKFLLQYL</sequence>
<organism evidence="6 7">
    <name type="scientific">Cimex lectularius</name>
    <name type="common">Bed bug</name>
    <name type="synonym">Acanthia lectularia</name>
    <dbReference type="NCBI Taxonomy" id="79782"/>
    <lineage>
        <taxon>Eukaryota</taxon>
        <taxon>Metazoa</taxon>
        <taxon>Ecdysozoa</taxon>
        <taxon>Arthropoda</taxon>
        <taxon>Hexapoda</taxon>
        <taxon>Insecta</taxon>
        <taxon>Pterygota</taxon>
        <taxon>Neoptera</taxon>
        <taxon>Paraneoptera</taxon>
        <taxon>Hemiptera</taxon>
        <taxon>Heteroptera</taxon>
        <taxon>Panheteroptera</taxon>
        <taxon>Cimicomorpha</taxon>
        <taxon>Cimicidae</taxon>
        <taxon>Cimex</taxon>
    </lineage>
</organism>
<keyword evidence="3" id="KW-0645">Protease</keyword>
<dbReference type="EnsemblMetazoa" id="XM_014386777.2">
    <property type="protein sequence ID" value="XP_014242263.1"/>
    <property type="gene ID" value="LOC106662582"/>
</dbReference>
<feature type="domain" description="Cytosol aminopeptidase" evidence="5">
    <location>
        <begin position="342"/>
        <end position="349"/>
    </location>
</feature>
<dbReference type="PANTHER" id="PTHR11963">
    <property type="entry name" value="LEUCINE AMINOPEPTIDASE-RELATED"/>
    <property type="match status" value="1"/>
</dbReference>
<evidence type="ECO:0000256" key="1">
    <source>
        <dbReference type="ARBA" id="ARBA00009528"/>
    </source>
</evidence>
<dbReference type="AlphaFoldDB" id="A0A8I6RAH6"/>
<reference evidence="6" key="1">
    <citation type="submission" date="2022-01" db="UniProtKB">
        <authorList>
            <consortium name="EnsemblMetazoa"/>
        </authorList>
    </citation>
    <scope>IDENTIFICATION</scope>
</reference>
<dbReference type="GO" id="GO:0005737">
    <property type="term" value="C:cytoplasm"/>
    <property type="evidence" value="ECO:0007669"/>
    <property type="project" value="InterPro"/>
</dbReference>
<dbReference type="GO" id="GO:0030145">
    <property type="term" value="F:manganese ion binding"/>
    <property type="evidence" value="ECO:0007669"/>
    <property type="project" value="InterPro"/>
</dbReference>
<dbReference type="Gene3D" id="3.40.630.10">
    <property type="entry name" value="Zn peptidases"/>
    <property type="match status" value="1"/>
</dbReference>
<dbReference type="GeneID" id="106662582"/>
<dbReference type="OrthoDB" id="10041421at2759"/>
<dbReference type="PRINTS" id="PR00481">
    <property type="entry name" value="LAMNOPPTDASE"/>
</dbReference>
<dbReference type="InterPro" id="IPR011356">
    <property type="entry name" value="Leucine_aapep/pepB"/>
</dbReference>
<dbReference type="GO" id="GO:0006508">
    <property type="term" value="P:proteolysis"/>
    <property type="evidence" value="ECO:0007669"/>
    <property type="project" value="UniProtKB-KW"/>
</dbReference>
<keyword evidence="2" id="KW-0031">Aminopeptidase</keyword>
<evidence type="ECO:0000256" key="2">
    <source>
        <dbReference type="ARBA" id="ARBA00022438"/>
    </source>
</evidence>
<dbReference type="InterPro" id="IPR000819">
    <property type="entry name" value="Peptidase_M17_C"/>
</dbReference>
<dbReference type="PANTHER" id="PTHR11963:SF48">
    <property type="entry name" value="DIPEPTIDASE B, ISOFORM A"/>
    <property type="match status" value="1"/>
</dbReference>
<dbReference type="Proteomes" id="UP000494040">
    <property type="component" value="Unassembled WGS sequence"/>
</dbReference>
<evidence type="ECO:0000256" key="4">
    <source>
        <dbReference type="ARBA" id="ARBA00022801"/>
    </source>
</evidence>
<evidence type="ECO:0000313" key="6">
    <source>
        <dbReference type="EnsemblMetazoa" id="XP_014242263.1"/>
    </source>
</evidence>
<keyword evidence="7" id="KW-1185">Reference proteome</keyword>
<dbReference type="PROSITE" id="PS00631">
    <property type="entry name" value="CYTOSOL_AP"/>
    <property type="match status" value="1"/>
</dbReference>
<accession>A0A8I6RAH6</accession>
<dbReference type="RefSeq" id="XP_014242263.1">
    <property type="nucleotide sequence ID" value="XM_014386777.2"/>
</dbReference>
<name>A0A8I6RAH6_CIMLE</name>
<dbReference type="KEGG" id="clec:106662582"/>
<dbReference type="Pfam" id="PF00883">
    <property type="entry name" value="Peptidase_M17"/>
    <property type="match status" value="1"/>
</dbReference>
<evidence type="ECO:0000256" key="3">
    <source>
        <dbReference type="ARBA" id="ARBA00022670"/>
    </source>
</evidence>
<comment type="similarity">
    <text evidence="1">Belongs to the peptidase M17 family.</text>
</comment>
<dbReference type="SUPFAM" id="SSF53187">
    <property type="entry name" value="Zn-dependent exopeptidases"/>
    <property type="match status" value="1"/>
</dbReference>
<dbReference type="OMA" id="MAVESKN"/>
<evidence type="ECO:0000313" key="7">
    <source>
        <dbReference type="Proteomes" id="UP000494040"/>
    </source>
</evidence>
<evidence type="ECO:0000259" key="5">
    <source>
        <dbReference type="PROSITE" id="PS00631"/>
    </source>
</evidence>
<keyword evidence="4" id="KW-0378">Hydrolase</keyword>
<proteinExistence type="inferred from homology"/>